<protein>
    <submittedName>
        <fullName evidence="1">Uncharacterized protein</fullName>
    </submittedName>
</protein>
<keyword evidence="2" id="KW-1185">Reference proteome</keyword>
<evidence type="ECO:0000313" key="2">
    <source>
        <dbReference type="Proteomes" id="UP000076825"/>
    </source>
</evidence>
<dbReference type="EMBL" id="LT546645">
    <property type="protein sequence ID" value="SAI73812.1"/>
    <property type="molecule type" value="Genomic_DNA"/>
</dbReference>
<accession>A0A146A775</accession>
<dbReference type="KEGG" id="btrm:SAMEA390648703857"/>
<evidence type="ECO:0000313" key="1">
    <source>
        <dbReference type="EMBL" id="SAI73812.1"/>
    </source>
</evidence>
<sequence>MPLAKVKEHFKDKALTDERSILSVKLDKGVFRRVTYHYESQGKESVVTHISYMVSFSDSLWEPNDADKLHTILTETFGPPTEVQEGVGARWRISSAGKSYWLYARDGFPSLIVTDIKTQIRMW</sequence>
<name>A0A146A775_9BORD</name>
<organism evidence="1 2">
    <name type="scientific">Bordetella trematum</name>
    <dbReference type="NCBI Taxonomy" id="123899"/>
    <lineage>
        <taxon>Bacteria</taxon>
        <taxon>Pseudomonadati</taxon>
        <taxon>Pseudomonadota</taxon>
        <taxon>Betaproteobacteria</taxon>
        <taxon>Burkholderiales</taxon>
        <taxon>Alcaligenaceae</taxon>
        <taxon>Bordetella</taxon>
    </lineage>
</organism>
<dbReference type="PATRIC" id="fig|123899.6.peg.3856"/>
<proteinExistence type="predicted"/>
<dbReference type="AlphaFoldDB" id="A0A146A775"/>
<reference evidence="1 2" key="1">
    <citation type="submission" date="2016-04" db="EMBL/GenBank/DDBJ databases">
        <authorList>
            <consortium name="Pathogen Informatics"/>
        </authorList>
    </citation>
    <scope>NUCLEOTIDE SEQUENCE [LARGE SCALE GENOMIC DNA]</scope>
    <source>
        <strain evidence="1 2">H044680328</strain>
    </source>
</reference>
<dbReference type="Proteomes" id="UP000076825">
    <property type="component" value="Chromosome 1"/>
</dbReference>
<gene>
    <name evidence="1" type="ORF">SAMEA3906487_03857</name>
</gene>